<proteinExistence type="predicted"/>
<evidence type="ECO:0000313" key="2">
    <source>
        <dbReference type="Proteomes" id="UP000516065"/>
    </source>
</evidence>
<dbReference type="EMBL" id="MT684599">
    <property type="protein sequence ID" value="QNN99461.1"/>
    <property type="molecule type" value="Genomic_DNA"/>
</dbReference>
<organism evidence="1 2">
    <name type="scientific">Gordonia Phage Sephiroth</name>
    <dbReference type="NCBI Taxonomy" id="2767553"/>
    <lineage>
        <taxon>Viruses</taxon>
        <taxon>Duplodnaviria</taxon>
        <taxon>Heunggongvirae</taxon>
        <taxon>Uroviricota</taxon>
        <taxon>Caudoviricetes</taxon>
        <taxon>Deeyouvirinae</taxon>
        <taxon>Octobienvirus</taxon>
        <taxon>Octobienvirus sephiroth</taxon>
    </lineage>
</organism>
<name>A0A7G9UZK6_9CAUD</name>
<gene>
    <name evidence="1" type="primary">127</name>
    <name evidence="1" type="ORF">SEA_SEPHIROTH_127</name>
</gene>
<keyword evidence="2" id="KW-1185">Reference proteome</keyword>
<dbReference type="KEGG" id="vg:70081062"/>
<dbReference type="Proteomes" id="UP000516065">
    <property type="component" value="Segment"/>
</dbReference>
<evidence type="ECO:0000313" key="1">
    <source>
        <dbReference type="EMBL" id="QNN99461.1"/>
    </source>
</evidence>
<reference evidence="1 2" key="1">
    <citation type="submission" date="2020-06" db="EMBL/GenBank/DDBJ databases">
        <authorList>
            <person name="Aidoo V.A."/>
            <person name="Attix H.E."/>
            <person name="Centeno C.A."/>
            <person name="Hollingsworth J.S."/>
            <person name="Humbert W.S."/>
            <person name="Martinez-Aguilar E."/>
            <person name="Richter E.A."/>
            <person name="Smith D.M."/>
            <person name="Thoma A.L."/>
            <person name="Troup B.R."/>
            <person name="Watkins V.C."/>
            <person name="Brunner S."/>
            <person name="Chen S."/>
            <person name="Fogarty M.P."/>
            <person name="Merkhofer E.C."/>
            <person name="Garlena R.A."/>
            <person name="Russell D.A."/>
            <person name="Pope W.H."/>
            <person name="Jacobs-Sera D."/>
            <person name="Hatfull G.F."/>
        </authorList>
    </citation>
    <scope>NUCLEOTIDE SEQUENCE [LARGE SCALE GENOMIC DNA]</scope>
</reference>
<protein>
    <submittedName>
        <fullName evidence="1">Membrane protein</fullName>
    </submittedName>
</protein>
<sequence>MIGVGVLVVTVLVMGLSMRIAAPKPKAKPSGDVLLMMETRSKRQIRRDARDYRAKYNEFHKGLRE</sequence>
<dbReference type="GeneID" id="70081062"/>
<dbReference type="RefSeq" id="YP_010246509.1">
    <property type="nucleotide sequence ID" value="NC_060135.1"/>
</dbReference>
<accession>A0A7G9UZK6</accession>